<evidence type="ECO:0000313" key="2">
    <source>
        <dbReference type="EMBL" id="MCH5599572.1"/>
    </source>
</evidence>
<gene>
    <name evidence="2" type="ORF">MKP09_17500</name>
</gene>
<name>A0ABS9SMH0_9BACT</name>
<feature type="domain" description="Protein-glutamine gamma-glutamyltransferase-like C-terminal" evidence="1">
    <location>
        <begin position="70"/>
        <end position="132"/>
    </location>
</feature>
<keyword evidence="3" id="KW-1185">Reference proteome</keyword>
<protein>
    <submittedName>
        <fullName evidence="2">DUF4129 domain-containing protein</fullName>
    </submittedName>
</protein>
<comment type="caution">
    <text evidence="2">The sequence shown here is derived from an EMBL/GenBank/DDBJ whole genome shotgun (WGS) entry which is preliminary data.</text>
</comment>
<proteinExistence type="predicted"/>
<evidence type="ECO:0000313" key="3">
    <source>
        <dbReference type="Proteomes" id="UP001202248"/>
    </source>
</evidence>
<dbReference type="EMBL" id="JAKWBL010000004">
    <property type="protein sequence ID" value="MCH5599572.1"/>
    <property type="molecule type" value="Genomic_DNA"/>
</dbReference>
<dbReference type="InterPro" id="IPR025403">
    <property type="entry name" value="TgpA-like_C"/>
</dbReference>
<reference evidence="2 3" key="1">
    <citation type="submission" date="2022-02" db="EMBL/GenBank/DDBJ databases">
        <authorList>
            <person name="Min J."/>
        </authorList>
    </citation>
    <scope>NUCLEOTIDE SEQUENCE [LARGE SCALE GENOMIC DNA]</scope>
    <source>
        <strain evidence="2 3">GR10-1</strain>
    </source>
</reference>
<dbReference type="Pfam" id="PF13559">
    <property type="entry name" value="DUF4129"/>
    <property type="match status" value="1"/>
</dbReference>
<evidence type="ECO:0000259" key="1">
    <source>
        <dbReference type="Pfam" id="PF13559"/>
    </source>
</evidence>
<accession>A0ABS9SMH0</accession>
<sequence length="142" mass="16718">MAVYSNCFIPVYSCLVFKRQQPAIVQKKAASIETGSFEEEQKDIFSIQFAEAIQDALKANNYRLAIRLQYLQLLKTLSEKGIIKYQPDKTNFDYLLQTRSTSHYQDFLSATRSYEYSWYGLFPIDEDHYRNIENSFSDLHKK</sequence>
<dbReference type="RefSeq" id="WP_240831614.1">
    <property type="nucleotide sequence ID" value="NZ_JAKWBL010000004.1"/>
</dbReference>
<dbReference type="Proteomes" id="UP001202248">
    <property type="component" value="Unassembled WGS sequence"/>
</dbReference>
<organism evidence="2 3">
    <name type="scientific">Niabella ginsengisoli</name>
    <dbReference type="NCBI Taxonomy" id="522298"/>
    <lineage>
        <taxon>Bacteria</taxon>
        <taxon>Pseudomonadati</taxon>
        <taxon>Bacteroidota</taxon>
        <taxon>Chitinophagia</taxon>
        <taxon>Chitinophagales</taxon>
        <taxon>Chitinophagaceae</taxon>
        <taxon>Niabella</taxon>
    </lineage>
</organism>